<feature type="binding site" evidence="10">
    <location>
        <begin position="219"/>
        <end position="226"/>
    </location>
    <ligand>
        <name>ATP</name>
        <dbReference type="ChEBI" id="CHEBI:30616"/>
    </ligand>
</feature>
<protein>
    <recommendedName>
        <fullName evidence="8">DNA 3'-5' helicase</fullName>
        <ecNumber evidence="8">5.6.2.4</ecNumber>
    </recommendedName>
</protein>
<evidence type="ECO:0000256" key="2">
    <source>
        <dbReference type="ARBA" id="ARBA00022741"/>
    </source>
</evidence>
<dbReference type="InterPro" id="IPR014016">
    <property type="entry name" value="UvrD-like_ATP-bd"/>
</dbReference>
<organism evidence="12 13">
    <name type="scientific">Vibrio ishigakensis</name>
    <dbReference type="NCBI Taxonomy" id="1481914"/>
    <lineage>
        <taxon>Bacteria</taxon>
        <taxon>Pseudomonadati</taxon>
        <taxon>Pseudomonadota</taxon>
        <taxon>Gammaproteobacteria</taxon>
        <taxon>Vibrionales</taxon>
        <taxon>Vibrionaceae</taxon>
        <taxon>Vibrio</taxon>
    </lineage>
</organism>
<evidence type="ECO:0000259" key="11">
    <source>
        <dbReference type="PROSITE" id="PS51198"/>
    </source>
</evidence>
<comment type="caution">
    <text evidence="12">The sequence shown here is derived from an EMBL/GenBank/DDBJ whole genome shotgun (WGS) entry which is preliminary data.</text>
</comment>
<comment type="similarity">
    <text evidence="1">Belongs to the helicase family. UvrD subfamily.</text>
</comment>
<dbReference type="GO" id="GO:0003677">
    <property type="term" value="F:DNA binding"/>
    <property type="evidence" value="ECO:0007669"/>
    <property type="project" value="InterPro"/>
</dbReference>
<name>A0A0B8PDH0_9VIBR</name>
<dbReference type="SUPFAM" id="SSF52540">
    <property type="entry name" value="P-loop containing nucleoside triphosphate hydrolases"/>
    <property type="match status" value="1"/>
</dbReference>
<keyword evidence="6" id="KW-0413">Isomerase</keyword>
<dbReference type="GO" id="GO:0000725">
    <property type="term" value="P:recombinational repair"/>
    <property type="evidence" value="ECO:0007669"/>
    <property type="project" value="TreeGrafter"/>
</dbReference>
<evidence type="ECO:0000256" key="6">
    <source>
        <dbReference type="ARBA" id="ARBA00023235"/>
    </source>
</evidence>
<reference evidence="12 13" key="2">
    <citation type="submission" date="2015-01" db="EMBL/GenBank/DDBJ databases">
        <authorList>
            <consortium name="NBRP consortium"/>
            <person name="Sawabe T."/>
            <person name="Meirelles P."/>
            <person name="Feng G."/>
            <person name="Sayaka M."/>
            <person name="Hattori M."/>
            <person name="Ohkuma M."/>
        </authorList>
    </citation>
    <scope>NUCLEOTIDE SEQUENCE [LARGE SCALE GENOMIC DNA]</scope>
    <source>
        <strain evidence="12 13">JCM19232</strain>
    </source>
</reference>
<dbReference type="Pfam" id="PF13361">
    <property type="entry name" value="UvrD_C"/>
    <property type="match status" value="1"/>
</dbReference>
<dbReference type="InterPro" id="IPR014017">
    <property type="entry name" value="DNA_helicase_UvrD-like_C"/>
</dbReference>
<keyword evidence="3 10" id="KW-0378">Hydrolase</keyword>
<dbReference type="GO" id="GO:0043138">
    <property type="term" value="F:3'-5' DNA helicase activity"/>
    <property type="evidence" value="ECO:0007669"/>
    <property type="project" value="UniProtKB-EC"/>
</dbReference>
<evidence type="ECO:0000256" key="9">
    <source>
        <dbReference type="ARBA" id="ARBA00048988"/>
    </source>
</evidence>
<gene>
    <name evidence="12" type="ORF">JCM19232_1041</name>
</gene>
<keyword evidence="4 10" id="KW-0347">Helicase</keyword>
<dbReference type="InterPro" id="IPR000212">
    <property type="entry name" value="DNA_helicase_UvrD/REP"/>
</dbReference>
<dbReference type="PROSITE" id="PS51198">
    <property type="entry name" value="UVRD_HELICASE_ATP_BIND"/>
    <property type="match status" value="1"/>
</dbReference>
<dbReference type="NCBIfam" id="NF008276">
    <property type="entry name" value="PRK11054.1"/>
    <property type="match status" value="1"/>
</dbReference>
<dbReference type="Pfam" id="PF00580">
    <property type="entry name" value="UvrD-helicase"/>
    <property type="match status" value="1"/>
</dbReference>
<keyword evidence="5 10" id="KW-0067">ATP-binding</keyword>
<dbReference type="InterPro" id="IPR022161">
    <property type="entry name" value="Helicase_IV_N"/>
</dbReference>
<evidence type="ECO:0000256" key="10">
    <source>
        <dbReference type="PROSITE-ProRule" id="PRU00560"/>
    </source>
</evidence>
<dbReference type="Proteomes" id="UP000031670">
    <property type="component" value="Unassembled WGS sequence"/>
</dbReference>
<comment type="catalytic activity">
    <reaction evidence="7">
        <text>Couples ATP hydrolysis with the unwinding of duplex DNA by translocating in the 3'-5' direction.</text>
        <dbReference type="EC" id="5.6.2.4"/>
    </reaction>
</comment>
<dbReference type="AlphaFoldDB" id="A0A0B8PDH0"/>
<dbReference type="InterPro" id="IPR027417">
    <property type="entry name" value="P-loop_NTPase"/>
</dbReference>
<evidence type="ECO:0000313" key="13">
    <source>
        <dbReference type="Proteomes" id="UP000031670"/>
    </source>
</evidence>
<evidence type="ECO:0000256" key="5">
    <source>
        <dbReference type="ARBA" id="ARBA00022840"/>
    </source>
</evidence>
<dbReference type="InterPro" id="IPR013986">
    <property type="entry name" value="DExx_box_DNA_helicase_dom_sf"/>
</dbReference>
<evidence type="ECO:0000256" key="3">
    <source>
        <dbReference type="ARBA" id="ARBA00022801"/>
    </source>
</evidence>
<evidence type="ECO:0000256" key="7">
    <source>
        <dbReference type="ARBA" id="ARBA00034617"/>
    </source>
</evidence>
<dbReference type="GO" id="GO:0005524">
    <property type="term" value="F:ATP binding"/>
    <property type="evidence" value="ECO:0007669"/>
    <property type="project" value="UniProtKB-UniRule"/>
</dbReference>
<dbReference type="EC" id="5.6.2.4" evidence="8"/>
<sequence length="687" mass="79264">MQLQATTAAQFFLQSEYFDVQLERDQLILSARESKTTIPFSEWSGKTSVKRGLIWGSVTFYGYEQDKTVSAWQIQGLPWTAAKSLARTAVQYYEKWHRLQCRQLNLYLPKWQQKLDLLRRQPSYLAYSELLAWQQMVISDLAEMEISQEEAEQRMPDAMADILRWMTDDPELLEERNDIWLQNEMQNWQVLFAQIENSPLNTSQQKAVLLNNDHNLVLAGAGTGKTSVLMARVAYLLQSHQGQAEEMALLAFGRDAANEVSERLANKIGITAQKVNVSTFHQMALKIISDVEGGAPAISTLATEEKQKLQWCGVWLKEHWVNATNFKRWQKHLSLWPIAYLNGDEELVNQSENPKLLAWLNQQVEQLMTMNVTKKAIQQQIIDHPEYSRLNSELQLAWPAYQAWKQYLKEQNELDFHLMIEKATQYVAKNKFKSPWRFLMVDEYQDISPARLALLEALVNQPSDKGRRSLFAVGDDWQSIYQFAGSDVNLTTEFAIRFPYSTTHALDTTYRFNSQIAEIAGDFITQNPAQLPKELTAHKEQKQKAVTVLAEDKLARCLARVNNTPKPLKVLVLGRTHKQKPEQFELWQEEYTNLDFTYMTCHSSKGREADVVLIVGADENFFPMKERAPHLDAALKSSNEEYPFAEERRLFYVAMTRAKQEVIVSYGHQPSPFVTELLEGDYAIKKK</sequence>
<dbReference type="EMBL" id="BBSA01000012">
    <property type="protein sequence ID" value="GAM64371.1"/>
    <property type="molecule type" value="Genomic_DNA"/>
</dbReference>
<dbReference type="GO" id="GO:0016887">
    <property type="term" value="F:ATP hydrolysis activity"/>
    <property type="evidence" value="ECO:0007669"/>
    <property type="project" value="RHEA"/>
</dbReference>
<evidence type="ECO:0000256" key="1">
    <source>
        <dbReference type="ARBA" id="ARBA00009922"/>
    </source>
</evidence>
<dbReference type="CDD" id="cd17932">
    <property type="entry name" value="DEXQc_UvrD"/>
    <property type="match status" value="1"/>
</dbReference>
<dbReference type="GO" id="GO:0005829">
    <property type="term" value="C:cytosol"/>
    <property type="evidence" value="ECO:0007669"/>
    <property type="project" value="TreeGrafter"/>
</dbReference>
<proteinExistence type="inferred from homology"/>
<dbReference type="Gene3D" id="1.10.10.160">
    <property type="match status" value="1"/>
</dbReference>
<dbReference type="Gene3D" id="3.40.50.300">
    <property type="entry name" value="P-loop containing nucleotide triphosphate hydrolases"/>
    <property type="match status" value="2"/>
</dbReference>
<feature type="domain" description="UvrD-like helicase ATP-binding" evidence="11">
    <location>
        <begin position="198"/>
        <end position="513"/>
    </location>
</feature>
<evidence type="ECO:0000256" key="8">
    <source>
        <dbReference type="ARBA" id="ARBA00034808"/>
    </source>
</evidence>
<comment type="catalytic activity">
    <reaction evidence="9">
        <text>ATP + H2O = ADP + phosphate + H(+)</text>
        <dbReference type="Rhea" id="RHEA:13065"/>
        <dbReference type="ChEBI" id="CHEBI:15377"/>
        <dbReference type="ChEBI" id="CHEBI:15378"/>
        <dbReference type="ChEBI" id="CHEBI:30616"/>
        <dbReference type="ChEBI" id="CHEBI:43474"/>
        <dbReference type="ChEBI" id="CHEBI:456216"/>
        <dbReference type="EC" id="5.6.2.4"/>
    </reaction>
</comment>
<keyword evidence="2 10" id="KW-0547">Nucleotide-binding</keyword>
<evidence type="ECO:0000256" key="4">
    <source>
        <dbReference type="ARBA" id="ARBA00022806"/>
    </source>
</evidence>
<dbReference type="PANTHER" id="PTHR11070:SF63">
    <property type="entry name" value="DNA HELICASE IV"/>
    <property type="match status" value="1"/>
</dbReference>
<dbReference type="PANTHER" id="PTHR11070">
    <property type="entry name" value="UVRD / RECB / PCRA DNA HELICASE FAMILY MEMBER"/>
    <property type="match status" value="1"/>
</dbReference>
<evidence type="ECO:0000313" key="12">
    <source>
        <dbReference type="EMBL" id="GAM64371.1"/>
    </source>
</evidence>
<dbReference type="Pfam" id="PF12462">
    <property type="entry name" value="Helicase_IV_N"/>
    <property type="match status" value="1"/>
</dbReference>
<reference evidence="12 13" key="1">
    <citation type="submission" date="2015-01" db="EMBL/GenBank/DDBJ databases">
        <title>Vibrio sp. C5 JCM 19232 whole genome shotgun sequence.</title>
        <authorList>
            <person name="Sawabe T."/>
            <person name="Meirelles P."/>
            <person name="Feng G."/>
            <person name="Sayaka M."/>
            <person name="Hattori M."/>
            <person name="Ohkuma M."/>
        </authorList>
    </citation>
    <scope>NUCLEOTIDE SEQUENCE [LARGE SCALE GENOMIC DNA]</scope>
    <source>
        <strain evidence="12 13">JCM19232</strain>
    </source>
</reference>
<dbReference type="FunFam" id="3.40.50.300:FF:000975">
    <property type="entry name" value="DNA helicase"/>
    <property type="match status" value="1"/>
</dbReference>
<accession>A0A0B8PDH0</accession>
<dbReference type="CDD" id="cd18807">
    <property type="entry name" value="SF1_C_UvrD"/>
    <property type="match status" value="1"/>
</dbReference>